<dbReference type="PANTHER" id="PTHR35604">
    <property type="entry name" value="TRANSPOSASE INSH FOR INSERTION SEQUENCE ELEMENT IS5A-RELATED"/>
    <property type="match status" value="1"/>
</dbReference>
<evidence type="ECO:0000259" key="3">
    <source>
        <dbReference type="Pfam" id="PF05598"/>
    </source>
</evidence>
<feature type="compositionally biased region" description="Basic and acidic residues" evidence="1">
    <location>
        <begin position="324"/>
        <end position="333"/>
    </location>
</feature>
<feature type="compositionally biased region" description="Basic residues" evidence="1">
    <location>
        <begin position="339"/>
        <end position="350"/>
    </location>
</feature>
<sequence length="457" mass="51773">MALGRRENERQQDFWVATTDLPRSEGHAFYEKLNKLLREVGFDEYVETLCQPHYHDTMGRPGIPPGIYFRMLLVGYFEGIGSQRGIAWRCGDSLSLREFLSIPLSENTPDHSSLTRVRDRLPLSIHQQVFQFVLQVADAQGLLKGKTAAVDATTLEANAAMKSIVRRDTGEDWHAYIGRLMQEAGEIEAGDEPSVEEIARFDRQRKDKKTSNQEWQSQTDPDSRITKMKDGRTHLAYKAEHTIDLETELILAAEVHHANEADAATIGPSLATAQGNVIAAQSDANIEEAVADKGYYKNETLAELEFTEGLRTYIAEPKFKDRRNWKNKPEEQRQAVTNNRRRTKGNRGRALQRLRSERVERSFAHVCGTGGSRRTWLRSIEKVRKRYLMSAMARNLGLVMRSLFGFGTARSLQAEGDLACGLYFAWVNMQHTLSRLHATNHRVGQKMVARPAFVLAA</sequence>
<dbReference type="GO" id="GO:0006313">
    <property type="term" value="P:DNA transposition"/>
    <property type="evidence" value="ECO:0007669"/>
    <property type="project" value="InterPro"/>
</dbReference>
<feature type="compositionally biased region" description="Basic and acidic residues" evidence="1">
    <location>
        <begin position="202"/>
        <end position="211"/>
    </location>
</feature>
<feature type="region of interest" description="Disordered" evidence="1">
    <location>
        <begin position="202"/>
        <end position="226"/>
    </location>
</feature>
<evidence type="ECO:0000313" key="4">
    <source>
        <dbReference type="EMBL" id="TWU27414.1"/>
    </source>
</evidence>
<feature type="region of interest" description="Disordered" evidence="1">
    <location>
        <begin position="324"/>
        <end position="350"/>
    </location>
</feature>
<dbReference type="GO" id="GO:0003677">
    <property type="term" value="F:DNA binding"/>
    <property type="evidence" value="ECO:0007669"/>
    <property type="project" value="InterPro"/>
</dbReference>
<organism evidence="4 5">
    <name type="scientific">Bythopirellula polymerisocia</name>
    <dbReference type="NCBI Taxonomy" id="2528003"/>
    <lineage>
        <taxon>Bacteria</taxon>
        <taxon>Pseudomonadati</taxon>
        <taxon>Planctomycetota</taxon>
        <taxon>Planctomycetia</taxon>
        <taxon>Pirellulales</taxon>
        <taxon>Lacipirellulaceae</taxon>
        <taxon>Bythopirellula</taxon>
    </lineage>
</organism>
<dbReference type="Proteomes" id="UP000318437">
    <property type="component" value="Unassembled WGS sequence"/>
</dbReference>
<dbReference type="Pfam" id="PF01609">
    <property type="entry name" value="DDE_Tnp_1"/>
    <property type="match status" value="1"/>
</dbReference>
<accession>A0A5C6CUU0</accession>
<name>A0A5C6CUU0_9BACT</name>
<evidence type="ECO:0000259" key="2">
    <source>
        <dbReference type="Pfam" id="PF01609"/>
    </source>
</evidence>
<dbReference type="InterPro" id="IPR008490">
    <property type="entry name" value="Transposase_InsH_N"/>
</dbReference>
<evidence type="ECO:0000313" key="5">
    <source>
        <dbReference type="Proteomes" id="UP000318437"/>
    </source>
</evidence>
<evidence type="ECO:0000256" key="1">
    <source>
        <dbReference type="SAM" id="MobiDB-lite"/>
    </source>
</evidence>
<proteinExistence type="predicted"/>
<dbReference type="Pfam" id="PF05598">
    <property type="entry name" value="DUF772"/>
    <property type="match status" value="1"/>
</dbReference>
<dbReference type="PANTHER" id="PTHR35604:SF2">
    <property type="entry name" value="TRANSPOSASE INSH FOR INSERTION SEQUENCE ELEMENT IS5A-RELATED"/>
    <property type="match status" value="1"/>
</dbReference>
<dbReference type="InterPro" id="IPR002559">
    <property type="entry name" value="Transposase_11"/>
</dbReference>
<dbReference type="RefSeq" id="WP_231936302.1">
    <property type="nucleotide sequence ID" value="NZ_SJPS01000003.1"/>
</dbReference>
<dbReference type="EMBL" id="SJPS01000003">
    <property type="protein sequence ID" value="TWU27414.1"/>
    <property type="molecule type" value="Genomic_DNA"/>
</dbReference>
<feature type="domain" description="Transposase InsH N-terminal" evidence="3">
    <location>
        <begin position="27"/>
        <end position="120"/>
    </location>
</feature>
<reference evidence="4 5" key="1">
    <citation type="submission" date="2019-02" db="EMBL/GenBank/DDBJ databases">
        <title>Deep-cultivation of Planctomycetes and their phenomic and genomic characterization uncovers novel biology.</title>
        <authorList>
            <person name="Wiegand S."/>
            <person name="Jogler M."/>
            <person name="Boedeker C."/>
            <person name="Pinto D."/>
            <person name="Vollmers J."/>
            <person name="Rivas-Marin E."/>
            <person name="Kohn T."/>
            <person name="Peeters S.H."/>
            <person name="Heuer A."/>
            <person name="Rast P."/>
            <person name="Oberbeckmann S."/>
            <person name="Bunk B."/>
            <person name="Jeske O."/>
            <person name="Meyerdierks A."/>
            <person name="Storesund J.E."/>
            <person name="Kallscheuer N."/>
            <person name="Luecker S."/>
            <person name="Lage O.M."/>
            <person name="Pohl T."/>
            <person name="Merkel B.J."/>
            <person name="Hornburger P."/>
            <person name="Mueller R.-W."/>
            <person name="Bruemmer F."/>
            <person name="Labrenz M."/>
            <person name="Spormann A.M."/>
            <person name="Op Den Camp H."/>
            <person name="Overmann J."/>
            <person name="Amann R."/>
            <person name="Jetten M.S.M."/>
            <person name="Mascher T."/>
            <person name="Medema M.H."/>
            <person name="Devos D.P."/>
            <person name="Kaster A.-K."/>
            <person name="Ovreas L."/>
            <person name="Rohde M."/>
            <person name="Galperin M.Y."/>
            <person name="Jogler C."/>
        </authorList>
    </citation>
    <scope>NUCLEOTIDE SEQUENCE [LARGE SCALE GENOMIC DNA]</scope>
    <source>
        <strain evidence="4 5">Pla144</strain>
    </source>
</reference>
<dbReference type="AlphaFoldDB" id="A0A5C6CUU0"/>
<gene>
    <name evidence="4" type="ORF">Pla144_21870</name>
</gene>
<keyword evidence="5" id="KW-1185">Reference proteome</keyword>
<comment type="caution">
    <text evidence="4">The sequence shown here is derived from an EMBL/GenBank/DDBJ whole genome shotgun (WGS) entry which is preliminary data.</text>
</comment>
<dbReference type="GO" id="GO:0004803">
    <property type="term" value="F:transposase activity"/>
    <property type="evidence" value="ECO:0007669"/>
    <property type="project" value="InterPro"/>
</dbReference>
<feature type="domain" description="Transposase IS4-like" evidence="2">
    <location>
        <begin position="218"/>
        <end position="396"/>
    </location>
</feature>
<protein>
    <submittedName>
        <fullName evidence="4">Transposase DDE domain protein</fullName>
    </submittedName>
</protein>